<dbReference type="EMBL" id="CAJVPJ010000006">
    <property type="protein sequence ID" value="CAG8452786.1"/>
    <property type="molecule type" value="Genomic_DNA"/>
</dbReference>
<proteinExistence type="predicted"/>
<dbReference type="AlphaFoldDB" id="A0A9N8YVV1"/>
<organism evidence="2 3">
    <name type="scientific">Paraglomus occultum</name>
    <dbReference type="NCBI Taxonomy" id="144539"/>
    <lineage>
        <taxon>Eukaryota</taxon>
        <taxon>Fungi</taxon>
        <taxon>Fungi incertae sedis</taxon>
        <taxon>Mucoromycota</taxon>
        <taxon>Glomeromycotina</taxon>
        <taxon>Glomeromycetes</taxon>
        <taxon>Paraglomerales</taxon>
        <taxon>Paraglomeraceae</taxon>
        <taxon>Paraglomus</taxon>
    </lineage>
</organism>
<evidence type="ECO:0000313" key="2">
    <source>
        <dbReference type="EMBL" id="CAG8452786.1"/>
    </source>
</evidence>
<gene>
    <name evidence="2" type="ORF">POCULU_LOCUS122</name>
</gene>
<sequence>MDSWTTPLSTTSQRSKITKPFYLWKRRTKAVAKGEFIDIEQSPEEEDITAFLHLRSTRYWIVPYSTTFSRLSPRRAASLSVGLPEEKSMTTSKKRPKGMKTLPSRTMELTQNTFSGNMVFRPSHRADLRRRSIVYRYSHQQLKNNS</sequence>
<feature type="region of interest" description="Disordered" evidence="1">
    <location>
        <begin position="79"/>
        <end position="100"/>
    </location>
</feature>
<reference evidence="2" key="1">
    <citation type="submission" date="2021-06" db="EMBL/GenBank/DDBJ databases">
        <authorList>
            <person name="Kallberg Y."/>
            <person name="Tangrot J."/>
            <person name="Rosling A."/>
        </authorList>
    </citation>
    <scope>NUCLEOTIDE SEQUENCE</scope>
    <source>
        <strain evidence="2">IA702</strain>
    </source>
</reference>
<accession>A0A9N8YVV1</accession>
<name>A0A9N8YVV1_9GLOM</name>
<comment type="caution">
    <text evidence="2">The sequence shown here is derived from an EMBL/GenBank/DDBJ whole genome shotgun (WGS) entry which is preliminary data.</text>
</comment>
<evidence type="ECO:0000313" key="3">
    <source>
        <dbReference type="Proteomes" id="UP000789572"/>
    </source>
</evidence>
<dbReference type="Proteomes" id="UP000789572">
    <property type="component" value="Unassembled WGS sequence"/>
</dbReference>
<evidence type="ECO:0000256" key="1">
    <source>
        <dbReference type="SAM" id="MobiDB-lite"/>
    </source>
</evidence>
<keyword evidence="3" id="KW-1185">Reference proteome</keyword>
<protein>
    <submittedName>
        <fullName evidence="2">4382_t:CDS:1</fullName>
    </submittedName>
</protein>